<evidence type="ECO:0000256" key="4">
    <source>
        <dbReference type="ARBA" id="ARBA00023155"/>
    </source>
</evidence>
<dbReference type="InterPro" id="IPR001356">
    <property type="entry name" value="HD"/>
</dbReference>
<dbReference type="GO" id="GO:0000978">
    <property type="term" value="F:RNA polymerase II cis-regulatory region sequence-specific DNA binding"/>
    <property type="evidence" value="ECO:0007669"/>
    <property type="project" value="TreeGrafter"/>
</dbReference>
<dbReference type="PRINTS" id="PR00024">
    <property type="entry name" value="HOMEOBOX"/>
</dbReference>
<keyword evidence="11" id="KW-1185">Reference proteome</keyword>
<comment type="subcellular location">
    <subcellularLocation>
        <location evidence="6 7">Nucleus</location>
    </subcellularLocation>
</comment>
<dbReference type="GO" id="GO:0030154">
    <property type="term" value="P:cell differentiation"/>
    <property type="evidence" value="ECO:0007669"/>
    <property type="project" value="TreeGrafter"/>
</dbReference>
<evidence type="ECO:0000256" key="2">
    <source>
        <dbReference type="ARBA" id="ARBA00022473"/>
    </source>
</evidence>
<dbReference type="PROSITE" id="PS50071">
    <property type="entry name" value="HOMEOBOX_2"/>
    <property type="match status" value="1"/>
</dbReference>
<feature type="domain" description="Homeobox" evidence="9">
    <location>
        <begin position="142"/>
        <end position="202"/>
    </location>
</feature>
<proteinExistence type="inferred from homology"/>
<dbReference type="PANTHER" id="PTHR24327:SF81">
    <property type="entry name" value="HOMEOTIC PROTEIN DISTAL-LESS-RELATED"/>
    <property type="match status" value="1"/>
</dbReference>
<dbReference type="AlphaFoldDB" id="A0A8C4R5G6"/>
<feature type="DNA-binding region" description="Homeobox" evidence="6">
    <location>
        <begin position="144"/>
        <end position="203"/>
    </location>
</feature>
<dbReference type="InterPro" id="IPR017970">
    <property type="entry name" value="Homeobox_CS"/>
</dbReference>
<dbReference type="GeneTree" id="ENSGT00940000159188"/>
<dbReference type="GO" id="GO:0000981">
    <property type="term" value="F:DNA-binding transcription factor activity, RNA polymerase II-specific"/>
    <property type="evidence" value="ECO:0007669"/>
    <property type="project" value="InterPro"/>
</dbReference>
<accession>A0A8C4R5G6</accession>
<keyword evidence="4 6" id="KW-0371">Homeobox</keyword>
<dbReference type="SUPFAM" id="SSF46689">
    <property type="entry name" value="Homeodomain-like"/>
    <property type="match status" value="1"/>
</dbReference>
<reference evidence="10" key="2">
    <citation type="submission" date="2025-09" db="UniProtKB">
        <authorList>
            <consortium name="Ensembl"/>
        </authorList>
    </citation>
    <scope>IDENTIFICATION</scope>
</reference>
<evidence type="ECO:0000313" key="11">
    <source>
        <dbReference type="Proteomes" id="UP000694388"/>
    </source>
</evidence>
<name>A0A8C4R5G6_EPTBU</name>
<dbReference type="PRINTS" id="PR00031">
    <property type="entry name" value="HTHREPRESSR"/>
</dbReference>
<evidence type="ECO:0000256" key="8">
    <source>
        <dbReference type="SAM" id="MobiDB-lite"/>
    </source>
</evidence>
<dbReference type="PROSITE" id="PS00027">
    <property type="entry name" value="HOMEOBOX_1"/>
    <property type="match status" value="1"/>
</dbReference>
<dbReference type="CDD" id="cd00086">
    <property type="entry name" value="homeodomain"/>
    <property type="match status" value="1"/>
</dbReference>
<keyword evidence="2" id="KW-0217">Developmental protein</keyword>
<dbReference type="GO" id="GO:0005634">
    <property type="term" value="C:nucleus"/>
    <property type="evidence" value="ECO:0007669"/>
    <property type="project" value="UniProtKB-SubCell"/>
</dbReference>
<evidence type="ECO:0000256" key="7">
    <source>
        <dbReference type="RuleBase" id="RU000682"/>
    </source>
</evidence>
<dbReference type="InterPro" id="IPR020479">
    <property type="entry name" value="HD_metazoa"/>
</dbReference>
<dbReference type="FunFam" id="1.10.10.60:FF:000048">
    <property type="entry name" value="Distal-less homeobox 2"/>
    <property type="match status" value="1"/>
</dbReference>
<dbReference type="PANTHER" id="PTHR24327">
    <property type="entry name" value="HOMEOBOX PROTEIN"/>
    <property type="match status" value="1"/>
</dbReference>
<evidence type="ECO:0000256" key="5">
    <source>
        <dbReference type="ARBA" id="ARBA00023242"/>
    </source>
</evidence>
<evidence type="ECO:0000256" key="6">
    <source>
        <dbReference type="PROSITE-ProRule" id="PRU00108"/>
    </source>
</evidence>
<keyword evidence="5 6" id="KW-0539">Nucleus</keyword>
<sequence>MTDVYEPCGSADSRVDFLKREAEYYNLHTTAPHAFSLPDSVSGDATFYPPPPPNAYSPYDPYAPSPYGQGVGPYQYPFSQSSDSGGYCGKQYQQYCFSGVSYGPYDTYHSTQAPSPPKEADEAPAKEEDREGSVRMVGGKPKKLRKPRTIYSSFQLAALQRRFERTQYLALPERAELAASLGLTQTQVKIWFQNRRSKFKKLGKSGDTPAPSQASPSSSDPMACNSPPSPPHWDAPSPVGTPNLGPMGLQGYPPSAWYSNLPYTQQQLQHQAGLPYLHHTGSDVSPALGY</sequence>
<dbReference type="InterPro" id="IPR009057">
    <property type="entry name" value="Homeodomain-like_sf"/>
</dbReference>
<dbReference type="SMART" id="SM00389">
    <property type="entry name" value="HOX"/>
    <property type="match status" value="1"/>
</dbReference>
<comment type="similarity">
    <text evidence="1">Belongs to the distal-less homeobox family.</text>
</comment>
<evidence type="ECO:0000256" key="1">
    <source>
        <dbReference type="ARBA" id="ARBA00007916"/>
    </source>
</evidence>
<evidence type="ECO:0000256" key="3">
    <source>
        <dbReference type="ARBA" id="ARBA00023125"/>
    </source>
</evidence>
<dbReference type="OMA" id="PPSAWYS"/>
<reference evidence="10" key="1">
    <citation type="submission" date="2025-08" db="UniProtKB">
        <authorList>
            <consortium name="Ensembl"/>
        </authorList>
    </citation>
    <scope>IDENTIFICATION</scope>
</reference>
<feature type="compositionally biased region" description="Low complexity" evidence="8">
    <location>
        <begin position="209"/>
        <end position="223"/>
    </location>
</feature>
<dbReference type="Ensembl" id="ENSEBUT00000024477.1">
    <property type="protein sequence ID" value="ENSEBUP00000023901.1"/>
    <property type="gene ID" value="ENSEBUG00000014727.1"/>
</dbReference>
<protein>
    <submittedName>
        <fullName evidence="10">Distal-less homeobox 5a</fullName>
    </submittedName>
</protein>
<dbReference type="InterPro" id="IPR000047">
    <property type="entry name" value="HTH_motif"/>
</dbReference>
<dbReference type="Gene3D" id="1.10.10.60">
    <property type="entry name" value="Homeodomain-like"/>
    <property type="match status" value="1"/>
</dbReference>
<dbReference type="Pfam" id="PF00046">
    <property type="entry name" value="Homeodomain"/>
    <property type="match status" value="1"/>
</dbReference>
<feature type="region of interest" description="Disordered" evidence="8">
    <location>
        <begin position="201"/>
        <end position="247"/>
    </location>
</feature>
<feature type="region of interest" description="Disordered" evidence="8">
    <location>
        <begin position="108"/>
        <end position="143"/>
    </location>
</feature>
<feature type="compositionally biased region" description="Basic and acidic residues" evidence="8">
    <location>
        <begin position="118"/>
        <end position="133"/>
    </location>
</feature>
<organism evidence="10 11">
    <name type="scientific">Eptatretus burgeri</name>
    <name type="common">Inshore hagfish</name>
    <dbReference type="NCBI Taxonomy" id="7764"/>
    <lineage>
        <taxon>Eukaryota</taxon>
        <taxon>Metazoa</taxon>
        <taxon>Chordata</taxon>
        <taxon>Craniata</taxon>
        <taxon>Vertebrata</taxon>
        <taxon>Cyclostomata</taxon>
        <taxon>Myxini</taxon>
        <taxon>Myxiniformes</taxon>
        <taxon>Myxinidae</taxon>
        <taxon>Eptatretinae</taxon>
        <taxon>Eptatretus</taxon>
    </lineage>
</organism>
<keyword evidence="3 6" id="KW-0238">DNA-binding</keyword>
<dbReference type="InterPro" id="IPR050460">
    <property type="entry name" value="Distal-less_Homeobox_TF"/>
</dbReference>
<dbReference type="Proteomes" id="UP000694388">
    <property type="component" value="Unplaced"/>
</dbReference>
<evidence type="ECO:0000313" key="10">
    <source>
        <dbReference type="Ensembl" id="ENSEBUP00000023901.1"/>
    </source>
</evidence>
<evidence type="ECO:0000259" key="9">
    <source>
        <dbReference type="PROSITE" id="PS50071"/>
    </source>
</evidence>